<comment type="caution">
    <text evidence="1">The sequence shown here is derived from an EMBL/GenBank/DDBJ whole genome shotgun (WGS) entry which is preliminary data.</text>
</comment>
<dbReference type="InterPro" id="IPR023214">
    <property type="entry name" value="HAD_sf"/>
</dbReference>
<keyword evidence="1" id="KW-0378">Hydrolase</keyword>
<evidence type="ECO:0000313" key="2">
    <source>
        <dbReference type="Proteomes" id="UP000294498"/>
    </source>
</evidence>
<dbReference type="SFLD" id="SFLDG01129">
    <property type="entry name" value="C1.5:_HAD__Beta-PGM__Phosphata"/>
    <property type="match status" value="1"/>
</dbReference>
<accession>A0A4V3GLY5</accession>
<reference evidence="1 2" key="1">
    <citation type="submission" date="2019-03" db="EMBL/GenBank/DDBJ databases">
        <title>Genomic Encyclopedia of Type Strains, Phase IV (KMG-IV): sequencing the most valuable type-strain genomes for metagenomic binning, comparative biology and taxonomic classification.</title>
        <authorList>
            <person name="Goeker M."/>
        </authorList>
    </citation>
    <scope>NUCLEOTIDE SEQUENCE [LARGE SCALE GENOMIC DNA]</scope>
    <source>
        <strain evidence="1 2">DSM 100059</strain>
    </source>
</reference>
<dbReference type="PANTHER" id="PTHR43611:SF3">
    <property type="entry name" value="FLAVIN MONONUCLEOTIDE HYDROLASE 1, CHLOROPLATIC"/>
    <property type="match status" value="1"/>
</dbReference>
<dbReference type="Proteomes" id="UP000294498">
    <property type="component" value="Unassembled WGS sequence"/>
</dbReference>
<dbReference type="RefSeq" id="WP_133993774.1">
    <property type="nucleotide sequence ID" value="NZ_SODV01000001.1"/>
</dbReference>
<protein>
    <submittedName>
        <fullName evidence="1">Putative hydrolase of the HAD superfamily</fullName>
    </submittedName>
</protein>
<dbReference type="InterPro" id="IPR023198">
    <property type="entry name" value="PGP-like_dom2"/>
</dbReference>
<dbReference type="InterPro" id="IPR036412">
    <property type="entry name" value="HAD-like_sf"/>
</dbReference>
<dbReference type="EMBL" id="SODV01000001">
    <property type="protein sequence ID" value="TDX01333.1"/>
    <property type="molecule type" value="Genomic_DNA"/>
</dbReference>
<dbReference type="AlphaFoldDB" id="A0A4V3GLY5"/>
<dbReference type="SUPFAM" id="SSF56784">
    <property type="entry name" value="HAD-like"/>
    <property type="match status" value="1"/>
</dbReference>
<name>A0A4V3GLY5_9BACT</name>
<proteinExistence type="predicted"/>
<dbReference type="Gene3D" id="3.40.50.1000">
    <property type="entry name" value="HAD superfamily/HAD-like"/>
    <property type="match status" value="1"/>
</dbReference>
<organism evidence="1 2">
    <name type="scientific">Dinghuibacter silviterrae</name>
    <dbReference type="NCBI Taxonomy" id="1539049"/>
    <lineage>
        <taxon>Bacteria</taxon>
        <taxon>Pseudomonadati</taxon>
        <taxon>Bacteroidota</taxon>
        <taxon>Chitinophagia</taxon>
        <taxon>Chitinophagales</taxon>
        <taxon>Chitinophagaceae</taxon>
        <taxon>Dinghuibacter</taxon>
    </lineage>
</organism>
<dbReference type="Gene3D" id="1.10.150.240">
    <property type="entry name" value="Putative phosphatase, domain 2"/>
    <property type="match status" value="1"/>
</dbReference>
<dbReference type="OrthoDB" id="9797415at2"/>
<keyword evidence="2" id="KW-1185">Reference proteome</keyword>
<gene>
    <name evidence="1" type="ORF">EDB95_2366</name>
</gene>
<evidence type="ECO:0000313" key="1">
    <source>
        <dbReference type="EMBL" id="TDX01333.1"/>
    </source>
</evidence>
<sequence>MATNTQAPVKALFLDIGGVLLTNGWDRKSRKAAAEKFGLNADEIGDRHRMTFDTYESGKLDLDEYLTRTVFFEDRAFTRQEFKQFMLDQSQPYPEMLNLIRDLKAKHGLKIAVVNNEGRELNEHRIRTFQLGSFVDFFISSCFVHFRKPDADIWKVALDIAQVPREHVVYIDDRPMFVQVAESLGLRGIAHRKYEETRDRLGALGLAL</sequence>
<dbReference type="Pfam" id="PF00702">
    <property type="entry name" value="Hydrolase"/>
    <property type="match status" value="1"/>
</dbReference>
<dbReference type="SFLD" id="SFLDS00003">
    <property type="entry name" value="Haloacid_Dehalogenase"/>
    <property type="match status" value="1"/>
</dbReference>
<dbReference type="PANTHER" id="PTHR43611">
    <property type="entry name" value="ALPHA-D-GLUCOSE 1-PHOSPHATE PHOSPHATASE"/>
    <property type="match status" value="1"/>
</dbReference>
<dbReference type="GO" id="GO:0016787">
    <property type="term" value="F:hydrolase activity"/>
    <property type="evidence" value="ECO:0007669"/>
    <property type="project" value="UniProtKB-KW"/>
</dbReference>